<evidence type="ECO:0000313" key="2">
    <source>
        <dbReference type="Proteomes" id="UP000321408"/>
    </source>
</evidence>
<dbReference type="EMBL" id="CP042905">
    <property type="protein sequence ID" value="XDF89303.1"/>
    <property type="molecule type" value="Genomic_DNA"/>
</dbReference>
<gene>
    <name evidence="1" type="ORF">DSAG12_04370</name>
</gene>
<reference evidence="1 2" key="1">
    <citation type="journal article" date="2020" name="Nature">
        <title>Isolation of an archaeon at the prokaryote-eukaryote interface.</title>
        <authorList>
            <person name="Imachi H."/>
            <person name="Nobu M.K."/>
            <person name="Nakahara N."/>
            <person name="Morono Y."/>
            <person name="Ogawara M."/>
            <person name="Takaki Y."/>
            <person name="Takano Y."/>
            <person name="Uematsu K."/>
            <person name="Ikuta T."/>
            <person name="Ito M."/>
            <person name="Matsui Y."/>
            <person name="Miyazaki M."/>
            <person name="Murata K."/>
            <person name="Saito Y."/>
            <person name="Sakai S."/>
            <person name="Song C."/>
            <person name="Tasumi E."/>
            <person name="Yamanaka Y."/>
            <person name="Yamaguchi T."/>
            <person name="Kamagata Y."/>
            <person name="Tamaki H."/>
            <person name="Takai K."/>
        </authorList>
    </citation>
    <scope>NUCLEOTIDE SEQUENCE [LARGE SCALE GENOMIC DNA]</scope>
    <source>
        <strain evidence="1 2">MK-D1</strain>
    </source>
</reference>
<reference evidence="1 2" key="2">
    <citation type="journal article" date="2024" name="Int. J. Syst. Evol. Microbiol.">
        <title>Promethearchaeum syntrophicum gen. nov., sp. nov., an anaerobic, obligately syntrophic archaeon, the first isolate of the lineage 'Asgard' archaea, and proposal of the new archaeal phylum Promethearchaeota phyl. nov. and kingdom Promethearchaeati regn. nov.</title>
        <authorList>
            <person name="Imachi H."/>
            <person name="Nobu M.K."/>
            <person name="Kato S."/>
            <person name="Takaki Y."/>
            <person name="Miyazaki M."/>
            <person name="Miyata M."/>
            <person name="Ogawara M."/>
            <person name="Saito Y."/>
            <person name="Sakai S."/>
            <person name="Tahara Y.O."/>
            <person name="Takano Y."/>
            <person name="Tasumi E."/>
            <person name="Uematsu K."/>
            <person name="Yoshimura T."/>
            <person name="Itoh T."/>
            <person name="Ohkuma M."/>
            <person name="Takai K."/>
        </authorList>
    </citation>
    <scope>NUCLEOTIDE SEQUENCE [LARGE SCALE GENOMIC DNA]</scope>
    <source>
        <strain evidence="1 2">MK-D1</strain>
    </source>
</reference>
<protein>
    <submittedName>
        <fullName evidence="1">DUF2695 domain-containing protein</fullName>
    </submittedName>
</protein>
<accession>A0AC61ZU13</accession>
<evidence type="ECO:0000313" key="1">
    <source>
        <dbReference type="EMBL" id="XDF89303.1"/>
    </source>
</evidence>
<name>A0AC61ZU13_9ARCH</name>
<sequence length="168" mass="19894">MNENKPKHLELDNIAFKNLYSHLALKMSTIVCKNDFFNTVEYMKEYLPEYNIDKTLEFFKSQSAFCDCEILLNLLPKKNDIEKNIEEEGIKFEILFNENRIYGDERDFELFEGCHHETEIPCVIHKKSPFQYPELAFNHDNLIVLCSGCVKNAIKKFKEIKNKKTKNE</sequence>
<dbReference type="Proteomes" id="UP000321408">
    <property type="component" value="Chromosome"/>
</dbReference>
<keyword evidence="2" id="KW-1185">Reference proteome</keyword>
<organism evidence="1 2">
    <name type="scientific">Promethearchaeum syntrophicum</name>
    <dbReference type="NCBI Taxonomy" id="2594042"/>
    <lineage>
        <taxon>Archaea</taxon>
        <taxon>Promethearchaeati</taxon>
        <taxon>Promethearchaeota</taxon>
        <taxon>Promethearchaeia</taxon>
        <taxon>Promethearchaeales</taxon>
        <taxon>Promethearchaeaceae</taxon>
        <taxon>Promethearchaeum</taxon>
    </lineage>
</organism>
<proteinExistence type="predicted"/>